<accession>A0AAN0ME00</accession>
<dbReference type="AlphaFoldDB" id="A0AAN0ME00"/>
<reference evidence="3 4" key="1">
    <citation type="submission" date="2024-04" db="EMBL/GenBank/DDBJ databases">
        <title>Phylogenomic analyses of a clade within the roseobacter group suggest taxonomic reassignments of species of the genera Aestuariivita, Citreicella, Loktanella, Nautella, Pelagibaca, Ruegeria, Thalassobius, Thiobacimonas and Tropicibacter, and the proposal o.</title>
        <authorList>
            <person name="Jeon C.O."/>
        </authorList>
    </citation>
    <scope>NUCLEOTIDE SEQUENCE [LARGE SCALE GENOMIC DNA]</scope>
    <source>
        <strain evidence="3 4">SS1-5</strain>
    </source>
</reference>
<feature type="domain" description="Putative zinc ribbon" evidence="2">
    <location>
        <begin position="4"/>
        <end position="27"/>
    </location>
</feature>
<evidence type="ECO:0000313" key="3">
    <source>
        <dbReference type="EMBL" id="WZU67792.1"/>
    </source>
</evidence>
<dbReference type="Proteomes" id="UP001470809">
    <property type="component" value="Chromosome"/>
</dbReference>
<dbReference type="InterPro" id="IPR025868">
    <property type="entry name" value="Zn_ribbon_dom_put"/>
</dbReference>
<gene>
    <name evidence="3" type="ORF">AABB31_02170</name>
</gene>
<protein>
    <submittedName>
        <fullName evidence="3">Zinc ribbon domain-containing protein</fullName>
    </submittedName>
</protein>
<evidence type="ECO:0000256" key="1">
    <source>
        <dbReference type="SAM" id="MobiDB-lite"/>
    </source>
</evidence>
<sequence>MGQICQSCAMPMNKDPAGGGTEADGSRGR</sequence>
<reference evidence="4" key="2">
    <citation type="submission" date="2024-08" db="EMBL/GenBank/DDBJ databases">
        <title>Phylogenomic analyses of a clade within the roseobacter group suggest taxonomic reassignments of species of the genera Aestuariivita, Citreicella, Loktanella, Nautella, Pelagibaca, Ruegeria, Thalassobius, Thiobacimonas and Tropicibacter, and the proposal o.</title>
        <authorList>
            <person name="Jeon C.O."/>
        </authorList>
    </citation>
    <scope>NUCLEOTIDE SEQUENCE [LARGE SCALE GENOMIC DNA]</scope>
    <source>
        <strain evidence="4">SS1-5</strain>
    </source>
</reference>
<keyword evidence="4" id="KW-1185">Reference proteome</keyword>
<evidence type="ECO:0000259" key="2">
    <source>
        <dbReference type="Pfam" id="PF12674"/>
    </source>
</evidence>
<feature type="region of interest" description="Disordered" evidence="1">
    <location>
        <begin position="1"/>
        <end position="29"/>
    </location>
</feature>
<dbReference type="EMBL" id="CP151767">
    <property type="protein sequence ID" value="WZU67792.1"/>
    <property type="molecule type" value="Genomic_DNA"/>
</dbReference>
<organism evidence="3 4">
    <name type="scientific">Yoonia rhodophyticola</name>
    <dbReference type="NCBI Taxonomy" id="3137370"/>
    <lineage>
        <taxon>Bacteria</taxon>
        <taxon>Pseudomonadati</taxon>
        <taxon>Pseudomonadota</taxon>
        <taxon>Alphaproteobacteria</taxon>
        <taxon>Rhodobacterales</taxon>
        <taxon>Paracoccaceae</taxon>
        <taxon>Yoonia</taxon>
    </lineage>
</organism>
<proteinExistence type="predicted"/>
<name>A0AAN0ME00_9RHOB</name>
<evidence type="ECO:0000313" key="4">
    <source>
        <dbReference type="Proteomes" id="UP001470809"/>
    </source>
</evidence>
<dbReference type="Pfam" id="PF12674">
    <property type="entry name" value="Zn_ribbon_2"/>
    <property type="match status" value="1"/>
</dbReference>